<dbReference type="InterPro" id="IPR011047">
    <property type="entry name" value="Quinoprotein_ADH-like_sf"/>
</dbReference>
<gene>
    <name evidence="5" type="ORF">G3M70_11755</name>
</gene>
<feature type="repeat" description="WD" evidence="3">
    <location>
        <begin position="272"/>
        <end position="313"/>
    </location>
</feature>
<dbReference type="InterPro" id="IPR015943">
    <property type="entry name" value="WD40/YVTN_repeat-like_dom_sf"/>
</dbReference>
<evidence type="ECO:0000256" key="3">
    <source>
        <dbReference type="PROSITE-ProRule" id="PRU00221"/>
    </source>
</evidence>
<evidence type="ECO:0000313" key="5">
    <source>
        <dbReference type="EMBL" id="QPJ62507.1"/>
    </source>
</evidence>
<dbReference type="SMART" id="SM00320">
    <property type="entry name" value="WD40"/>
    <property type="match status" value="8"/>
</dbReference>
<dbReference type="Proteomes" id="UP000594688">
    <property type="component" value="Chromosome"/>
</dbReference>
<dbReference type="Gene3D" id="2.130.10.10">
    <property type="entry name" value="YVTN repeat-like/Quinoprotein amine dehydrogenase"/>
    <property type="match status" value="2"/>
</dbReference>
<dbReference type="SUPFAM" id="SSF50998">
    <property type="entry name" value="Quinoprotein alcohol dehydrogenase-like"/>
    <property type="match status" value="1"/>
</dbReference>
<dbReference type="InterPro" id="IPR019775">
    <property type="entry name" value="WD40_repeat_CS"/>
</dbReference>
<dbReference type="KEGG" id="nli:G3M70_11755"/>
<dbReference type="InterPro" id="IPR001680">
    <property type="entry name" value="WD40_rpt"/>
</dbReference>
<name>A0A7T0BWX0_9BACT</name>
<feature type="domain" description="Translation initiation factor beta propellor-like" evidence="4">
    <location>
        <begin position="28"/>
        <end position="131"/>
    </location>
</feature>
<evidence type="ECO:0000313" key="6">
    <source>
        <dbReference type="Proteomes" id="UP000594688"/>
    </source>
</evidence>
<dbReference type="PANTHER" id="PTHR19848:SF8">
    <property type="entry name" value="F-BOX AND WD REPEAT DOMAIN CONTAINING 7"/>
    <property type="match status" value="1"/>
</dbReference>
<reference evidence="5 6" key="1">
    <citation type="submission" date="2020-02" db="EMBL/GenBank/DDBJ databases">
        <title>Genomic and physiological characterization of two novel Nitrospinaceae genera.</title>
        <authorList>
            <person name="Mueller A.J."/>
            <person name="Jung M.-Y."/>
            <person name="Strachan C.R."/>
            <person name="Herbold C.W."/>
            <person name="Kirkegaard R.H."/>
            <person name="Daims H."/>
        </authorList>
    </citation>
    <scope>NUCLEOTIDE SEQUENCE [LARGE SCALE GENOMIC DNA]</scope>
    <source>
        <strain evidence="5">EB</strain>
    </source>
</reference>
<dbReference type="PROSITE" id="PS50082">
    <property type="entry name" value="WD_REPEATS_2"/>
    <property type="match status" value="3"/>
</dbReference>
<protein>
    <submittedName>
        <fullName evidence="5">WD40 repeat domain-containing protein</fullName>
    </submittedName>
</protein>
<proteinExistence type="predicted"/>
<dbReference type="Pfam" id="PF00400">
    <property type="entry name" value="WD40"/>
    <property type="match status" value="3"/>
</dbReference>
<evidence type="ECO:0000256" key="1">
    <source>
        <dbReference type="ARBA" id="ARBA00022574"/>
    </source>
</evidence>
<organism evidence="5 6">
    <name type="scientific">Candidatus Nitronauta litoralis</name>
    <dbReference type="NCBI Taxonomy" id="2705533"/>
    <lineage>
        <taxon>Bacteria</taxon>
        <taxon>Pseudomonadati</taxon>
        <taxon>Nitrospinota/Tectimicrobiota group</taxon>
        <taxon>Nitrospinota</taxon>
        <taxon>Nitrospinia</taxon>
        <taxon>Nitrospinales</taxon>
        <taxon>Nitrospinaceae</taxon>
        <taxon>Candidatus Nitronauta</taxon>
    </lineage>
</organism>
<dbReference type="PROSITE" id="PS00678">
    <property type="entry name" value="WD_REPEATS_1"/>
    <property type="match status" value="1"/>
</dbReference>
<feature type="repeat" description="WD" evidence="3">
    <location>
        <begin position="196"/>
        <end position="227"/>
    </location>
</feature>
<dbReference type="Pfam" id="PF08662">
    <property type="entry name" value="eIF2A"/>
    <property type="match status" value="1"/>
</dbReference>
<keyword evidence="2" id="KW-0677">Repeat</keyword>
<keyword evidence="1 3" id="KW-0853">WD repeat</keyword>
<evidence type="ECO:0000259" key="4">
    <source>
        <dbReference type="Pfam" id="PF08662"/>
    </source>
</evidence>
<dbReference type="PANTHER" id="PTHR19848">
    <property type="entry name" value="WD40 REPEAT PROTEIN"/>
    <property type="match status" value="1"/>
</dbReference>
<dbReference type="InterPro" id="IPR013979">
    <property type="entry name" value="TIF_beta_prop-like"/>
</dbReference>
<dbReference type="AlphaFoldDB" id="A0A7T0BWX0"/>
<sequence>MPKLKKTSHKKNGKPLLQEWSQSIGDYVIDLSWSPDGSSLAAAETSGPITIFDSEHGNKISVASGHSFGTSQIGWSSVGENFASAGLDGLIRYWNLDDQAKEIRSMEGGSSWVENLAWHPHGKYLATSAGKYLRLWNSEGELLADWSDYESTIADIAWSPSGDCVVAATYGGLTFRFPEQPDRQRKFEWQGSSLKIAWSPDGKFIATGDQDSTIHFWDVESGQDSQMSGYPTKVLPLTWNSTSRYLATGGSNTVILWDCSGKGPQGTDPIPLEKHKELISAVAFQNNGPLLASADQSGLVAIWNNEESKKPLATVNFDSEVTQLVWAPNDESIAVGDNLGNIISMKLN</sequence>
<dbReference type="PROSITE" id="PS50294">
    <property type="entry name" value="WD_REPEATS_REGION"/>
    <property type="match status" value="3"/>
</dbReference>
<feature type="repeat" description="WD" evidence="3">
    <location>
        <begin position="63"/>
        <end position="104"/>
    </location>
</feature>
<dbReference type="EMBL" id="CP048685">
    <property type="protein sequence ID" value="QPJ62507.1"/>
    <property type="molecule type" value="Genomic_DNA"/>
</dbReference>
<evidence type="ECO:0000256" key="2">
    <source>
        <dbReference type="ARBA" id="ARBA00022737"/>
    </source>
</evidence>
<accession>A0A7T0BWX0</accession>